<dbReference type="InterPro" id="IPR041418">
    <property type="entry name" value="SAM_3"/>
</dbReference>
<dbReference type="InterPro" id="IPR039801">
    <property type="entry name" value="EPS8-like"/>
</dbReference>
<reference evidence="2 3" key="1">
    <citation type="submission" date="2023-05" db="EMBL/GenBank/DDBJ databases">
        <title>B98-5 Cell Line De Novo Hybrid Assembly: An Optical Mapping Approach.</title>
        <authorList>
            <person name="Kananen K."/>
            <person name="Auerbach J.A."/>
            <person name="Kautto E."/>
            <person name="Blachly J.S."/>
        </authorList>
    </citation>
    <scope>NUCLEOTIDE SEQUENCE [LARGE SCALE GENOMIC DNA]</scope>
    <source>
        <strain evidence="2">B95-8</strain>
        <tissue evidence="2">Cell line</tissue>
    </source>
</reference>
<dbReference type="PANTHER" id="PTHR12287">
    <property type="entry name" value="EPIDERMAL GROWTH FACTOR RECEPTOR KINASE SUBSTRATE EPS8-RELATED PROTEIN"/>
    <property type="match status" value="1"/>
</dbReference>
<evidence type="ECO:0000313" key="2">
    <source>
        <dbReference type="EMBL" id="KAK2089155.1"/>
    </source>
</evidence>
<gene>
    <name evidence="2" type="primary">EPS8L1_2</name>
    <name evidence="2" type="ORF">P7K49_035062</name>
</gene>
<keyword evidence="3" id="KW-1185">Reference proteome</keyword>
<dbReference type="Pfam" id="PF18016">
    <property type="entry name" value="SAM_3"/>
    <property type="match status" value="1"/>
</dbReference>
<evidence type="ECO:0000259" key="1">
    <source>
        <dbReference type="Pfam" id="PF18016"/>
    </source>
</evidence>
<comment type="caution">
    <text evidence="2">The sequence shown here is derived from an EMBL/GenBank/DDBJ whole genome shotgun (WGS) entry which is preliminary data.</text>
</comment>
<dbReference type="EMBL" id="JASSZA010000019">
    <property type="protein sequence ID" value="KAK2089155.1"/>
    <property type="molecule type" value="Genomic_DNA"/>
</dbReference>
<protein>
    <submittedName>
        <fullName evidence="2">Epidermal growth factor receptor kinase substrate 8-like protein 1</fullName>
    </submittedName>
</protein>
<dbReference type="Gene3D" id="1.10.150.50">
    <property type="entry name" value="Transcription Factor, Ets-1"/>
    <property type="match status" value="1"/>
</dbReference>
<dbReference type="InterPro" id="IPR013761">
    <property type="entry name" value="SAM/pointed_sf"/>
</dbReference>
<name>A0ABQ9TXE1_SAGOE</name>
<evidence type="ECO:0000313" key="3">
    <source>
        <dbReference type="Proteomes" id="UP001266305"/>
    </source>
</evidence>
<dbReference type="PANTHER" id="PTHR12287:SF19">
    <property type="entry name" value="EPIDERMAL GROWTH FACTOR RECEPTOR KINASE SUBSTRATE 8-LIKE PROTEIN 1"/>
    <property type="match status" value="1"/>
</dbReference>
<feature type="domain" description="SAM" evidence="1">
    <location>
        <begin position="21"/>
        <end position="57"/>
    </location>
</feature>
<accession>A0ABQ9TXE1</accession>
<dbReference type="Proteomes" id="UP001266305">
    <property type="component" value="Unassembled WGS sequence"/>
</dbReference>
<organism evidence="2 3">
    <name type="scientific">Saguinus oedipus</name>
    <name type="common">Cotton-top tamarin</name>
    <name type="synonym">Oedipomidas oedipus</name>
    <dbReference type="NCBI Taxonomy" id="9490"/>
    <lineage>
        <taxon>Eukaryota</taxon>
        <taxon>Metazoa</taxon>
        <taxon>Chordata</taxon>
        <taxon>Craniata</taxon>
        <taxon>Vertebrata</taxon>
        <taxon>Euteleostomi</taxon>
        <taxon>Mammalia</taxon>
        <taxon>Eutheria</taxon>
        <taxon>Euarchontoglires</taxon>
        <taxon>Primates</taxon>
        <taxon>Haplorrhini</taxon>
        <taxon>Platyrrhini</taxon>
        <taxon>Cebidae</taxon>
        <taxon>Callitrichinae</taxon>
        <taxon>Saguinus</taxon>
    </lineage>
</organism>
<sequence length="93" mass="10205">MSAGLGHPLTRLTAPRLPSLRTVDALGVLTGAQLFSLQKEELRAVSPEEGARVYSQVTVQRALLEDKEKVSELEAVMEKQKKKVEGGMEMEVI</sequence>
<proteinExistence type="predicted"/>